<dbReference type="SUPFAM" id="SSF47757">
    <property type="entry name" value="Chemotaxis receptor methyltransferase CheR, N-terminal domain"/>
    <property type="match status" value="1"/>
</dbReference>
<dbReference type="OrthoDB" id="9816309at2"/>
<evidence type="ECO:0000256" key="5">
    <source>
        <dbReference type="PIRNR" id="PIRNR000410"/>
    </source>
</evidence>
<dbReference type="Pfam" id="PF01739">
    <property type="entry name" value="CheR"/>
    <property type="match status" value="1"/>
</dbReference>
<feature type="binding site" evidence="6">
    <location>
        <position position="91"/>
    </location>
    <ligand>
        <name>S-adenosyl-L-methionine</name>
        <dbReference type="ChEBI" id="CHEBI:59789"/>
    </ligand>
</feature>
<dbReference type="PANTHER" id="PTHR24422:SF19">
    <property type="entry name" value="CHEMOTAXIS PROTEIN METHYLTRANSFERASE"/>
    <property type="match status" value="1"/>
</dbReference>
<comment type="catalytic activity">
    <reaction evidence="1 5">
        <text>L-glutamyl-[protein] + S-adenosyl-L-methionine = [protein]-L-glutamate 5-O-methyl ester + S-adenosyl-L-homocysteine</text>
        <dbReference type="Rhea" id="RHEA:24452"/>
        <dbReference type="Rhea" id="RHEA-COMP:10208"/>
        <dbReference type="Rhea" id="RHEA-COMP:10311"/>
        <dbReference type="ChEBI" id="CHEBI:29973"/>
        <dbReference type="ChEBI" id="CHEBI:57856"/>
        <dbReference type="ChEBI" id="CHEBI:59789"/>
        <dbReference type="ChEBI" id="CHEBI:82795"/>
        <dbReference type="EC" id="2.1.1.80"/>
    </reaction>
</comment>
<dbReference type="PROSITE" id="PS50123">
    <property type="entry name" value="CHER"/>
    <property type="match status" value="1"/>
</dbReference>
<feature type="binding site" evidence="6">
    <location>
        <position position="133"/>
    </location>
    <ligand>
        <name>S-adenosyl-L-methionine</name>
        <dbReference type="ChEBI" id="CHEBI:59789"/>
    </ligand>
</feature>
<dbReference type="InterPro" id="IPR000780">
    <property type="entry name" value="CheR_MeTrfase"/>
</dbReference>
<sequence>MTLAPPPSPPSPPAQEFSFEDGDFRRIAALALAEFGLSLSEAKKPLVYSRLARRLRSRGIASFGAYIDMLEAGSDEAEKVQLLSALTTNVTQFFREAHHFDLLRQELLPDLLERARQGGRVRLWSAGCSTGQEPYSLAMTLLDLEPKAAAFDIKILATDIDPAVMERARAGQYRSDELTGLTPDHLRRWTRPVPPDAAEIGPGPRSLVTFNTLNLIGPWPVRGPFDIILCRNVAIYFDKPTQARLWSGFEAVLATGGALLIGHSERLPDTMLGRFSTIGVTAYRHTGTTAKAPLREGAL</sequence>
<evidence type="ECO:0000259" key="7">
    <source>
        <dbReference type="PROSITE" id="PS50123"/>
    </source>
</evidence>
<keyword evidence="9" id="KW-1185">Reference proteome</keyword>
<evidence type="ECO:0000256" key="1">
    <source>
        <dbReference type="ARBA" id="ARBA00001541"/>
    </source>
</evidence>
<dbReference type="InterPro" id="IPR022641">
    <property type="entry name" value="CheR_N"/>
</dbReference>
<dbReference type="EC" id="2.1.1.80" evidence="5"/>
<dbReference type="GO" id="GO:0008983">
    <property type="term" value="F:protein-glutamate O-methyltransferase activity"/>
    <property type="evidence" value="ECO:0007669"/>
    <property type="project" value="UniProtKB-EC"/>
</dbReference>
<dbReference type="EMBL" id="QPMK01000007">
    <property type="protein sequence ID" value="RDD66061.1"/>
    <property type="molecule type" value="Genomic_DNA"/>
</dbReference>
<dbReference type="InterPro" id="IPR029063">
    <property type="entry name" value="SAM-dependent_MTases_sf"/>
</dbReference>
<comment type="caution">
    <text evidence="8">The sequence shown here is derived from an EMBL/GenBank/DDBJ whole genome shotgun (WGS) entry which is preliminary data.</text>
</comment>
<dbReference type="Pfam" id="PF03705">
    <property type="entry name" value="CheR_N"/>
    <property type="match status" value="1"/>
</dbReference>
<feature type="binding site" evidence="6">
    <location>
        <begin position="231"/>
        <end position="232"/>
    </location>
    <ligand>
        <name>S-adenosyl-L-methionine</name>
        <dbReference type="ChEBI" id="CHEBI:59789"/>
    </ligand>
</feature>
<evidence type="ECO:0000256" key="6">
    <source>
        <dbReference type="PIRSR" id="PIRSR000410-1"/>
    </source>
</evidence>
<feature type="binding site" evidence="6">
    <location>
        <position position="95"/>
    </location>
    <ligand>
        <name>S-adenosyl-L-methionine</name>
        <dbReference type="ChEBI" id="CHEBI:59789"/>
    </ligand>
</feature>
<dbReference type="Gene3D" id="3.40.50.150">
    <property type="entry name" value="Vaccinia Virus protein VP39"/>
    <property type="match status" value="1"/>
</dbReference>
<dbReference type="GO" id="GO:0032259">
    <property type="term" value="P:methylation"/>
    <property type="evidence" value="ECO:0007669"/>
    <property type="project" value="UniProtKB-KW"/>
</dbReference>
<feature type="binding site" evidence="6">
    <location>
        <position position="159"/>
    </location>
    <ligand>
        <name>S-adenosyl-L-methionine</name>
        <dbReference type="ChEBI" id="CHEBI:59789"/>
    </ligand>
</feature>
<feature type="binding site" evidence="6">
    <location>
        <position position="89"/>
    </location>
    <ligand>
        <name>S-adenosyl-L-methionine</name>
        <dbReference type="ChEBI" id="CHEBI:59789"/>
    </ligand>
</feature>
<proteinExistence type="predicted"/>
<evidence type="ECO:0000256" key="2">
    <source>
        <dbReference type="ARBA" id="ARBA00022603"/>
    </source>
</evidence>
<protein>
    <recommendedName>
        <fullName evidence="5">Chemotaxis protein methyltransferase</fullName>
        <ecNumber evidence="5">2.1.1.80</ecNumber>
    </recommendedName>
</protein>
<comment type="function">
    <text evidence="5">Methylation of the membrane-bound methyl-accepting chemotaxis proteins (MCP) to form gamma-glutamyl methyl ester residues in MCP.</text>
</comment>
<dbReference type="Proteomes" id="UP000253977">
    <property type="component" value="Unassembled WGS sequence"/>
</dbReference>
<dbReference type="PIRSF" id="PIRSF000410">
    <property type="entry name" value="CheR"/>
    <property type="match status" value="1"/>
</dbReference>
<evidence type="ECO:0000313" key="8">
    <source>
        <dbReference type="EMBL" id="RDD66061.1"/>
    </source>
</evidence>
<dbReference type="AlphaFoldDB" id="A0A369TL41"/>
<reference evidence="8 9" key="1">
    <citation type="submission" date="2018-07" db="EMBL/GenBank/DDBJ databases">
        <title>Thalassococcus profundi sp. nov., a marine bacterium isolated from deep seawater of Okinawa Trough.</title>
        <authorList>
            <person name="Yu M."/>
        </authorList>
    </citation>
    <scope>NUCLEOTIDE SEQUENCE [LARGE SCALE GENOMIC DNA]</scope>
    <source>
        <strain evidence="8 9">WRAS1</strain>
    </source>
</reference>
<dbReference type="PANTHER" id="PTHR24422">
    <property type="entry name" value="CHEMOTAXIS PROTEIN METHYLTRANSFERASE"/>
    <property type="match status" value="1"/>
</dbReference>
<feature type="domain" description="CheR-type methyltransferase" evidence="7">
    <location>
        <begin position="12"/>
        <end position="288"/>
    </location>
</feature>
<keyword evidence="4 5" id="KW-0949">S-adenosyl-L-methionine</keyword>
<accession>A0A369TL41</accession>
<evidence type="ECO:0000313" key="9">
    <source>
        <dbReference type="Proteomes" id="UP000253977"/>
    </source>
</evidence>
<evidence type="ECO:0000256" key="3">
    <source>
        <dbReference type="ARBA" id="ARBA00022679"/>
    </source>
</evidence>
<dbReference type="PRINTS" id="PR00996">
    <property type="entry name" value="CHERMTFRASE"/>
</dbReference>
<organism evidence="8 9">
    <name type="scientific">Thalassococcus profundi</name>
    <dbReference type="NCBI Taxonomy" id="2282382"/>
    <lineage>
        <taxon>Bacteria</taxon>
        <taxon>Pseudomonadati</taxon>
        <taxon>Pseudomonadota</taxon>
        <taxon>Alphaproteobacteria</taxon>
        <taxon>Rhodobacterales</taxon>
        <taxon>Roseobacteraceae</taxon>
        <taxon>Thalassococcus</taxon>
    </lineage>
</organism>
<keyword evidence="3 5" id="KW-0808">Transferase</keyword>
<dbReference type="InterPro" id="IPR050903">
    <property type="entry name" value="Bact_Chemotaxis_MeTrfase"/>
</dbReference>
<dbReference type="SUPFAM" id="SSF53335">
    <property type="entry name" value="S-adenosyl-L-methionine-dependent methyltransferases"/>
    <property type="match status" value="1"/>
</dbReference>
<dbReference type="InterPro" id="IPR026024">
    <property type="entry name" value="Chemotaxis_MeTrfase_CheR"/>
</dbReference>
<evidence type="ECO:0000256" key="4">
    <source>
        <dbReference type="ARBA" id="ARBA00022691"/>
    </source>
</evidence>
<gene>
    <name evidence="8" type="ORF">DU478_11180</name>
</gene>
<feature type="binding site" evidence="6">
    <location>
        <begin position="214"/>
        <end position="215"/>
    </location>
    <ligand>
        <name>S-adenosyl-L-methionine</name>
        <dbReference type="ChEBI" id="CHEBI:59789"/>
    </ligand>
</feature>
<dbReference type="Gene3D" id="1.10.155.10">
    <property type="entry name" value="Chemotaxis receptor methyltransferase CheR, N-terminal domain"/>
    <property type="match status" value="1"/>
</dbReference>
<name>A0A369TL41_9RHOB</name>
<dbReference type="InterPro" id="IPR036804">
    <property type="entry name" value="CheR_N_sf"/>
</dbReference>
<dbReference type="RefSeq" id="WP_114511053.1">
    <property type="nucleotide sequence ID" value="NZ_QPMK01000007.1"/>
</dbReference>
<keyword evidence="2 5" id="KW-0489">Methyltransferase</keyword>
<dbReference type="SMART" id="SM00138">
    <property type="entry name" value="MeTrc"/>
    <property type="match status" value="1"/>
</dbReference>
<dbReference type="InterPro" id="IPR022642">
    <property type="entry name" value="CheR_C"/>
</dbReference>